<keyword evidence="5" id="KW-1185">Reference proteome</keyword>
<dbReference type="PANTHER" id="PTHR32123:SF13">
    <property type="entry name" value="BICAUDAL D-RELATED PROTEIN HOMOLOG"/>
    <property type="match status" value="1"/>
</dbReference>
<evidence type="ECO:0000256" key="2">
    <source>
        <dbReference type="SAM" id="Coils"/>
    </source>
</evidence>
<reference evidence="4 5" key="1">
    <citation type="submission" date="2024-07" db="EMBL/GenBank/DDBJ databases">
        <title>Chromosome-level genome assembly of the water stick insect Ranatra chinensis (Heteroptera: Nepidae).</title>
        <authorList>
            <person name="Liu X."/>
        </authorList>
    </citation>
    <scope>NUCLEOTIDE SEQUENCE [LARGE SCALE GENOMIC DNA]</scope>
    <source>
        <strain evidence="4">Cailab_2021Rc</strain>
        <tissue evidence="4">Muscle</tissue>
    </source>
</reference>
<organism evidence="4 5">
    <name type="scientific">Ranatra chinensis</name>
    <dbReference type="NCBI Taxonomy" id="642074"/>
    <lineage>
        <taxon>Eukaryota</taxon>
        <taxon>Metazoa</taxon>
        <taxon>Ecdysozoa</taxon>
        <taxon>Arthropoda</taxon>
        <taxon>Hexapoda</taxon>
        <taxon>Insecta</taxon>
        <taxon>Pterygota</taxon>
        <taxon>Neoptera</taxon>
        <taxon>Paraneoptera</taxon>
        <taxon>Hemiptera</taxon>
        <taxon>Heteroptera</taxon>
        <taxon>Panheteroptera</taxon>
        <taxon>Nepomorpha</taxon>
        <taxon>Nepidae</taxon>
        <taxon>Ranatrinae</taxon>
        <taxon>Ranatra</taxon>
    </lineage>
</organism>
<evidence type="ECO:0000313" key="5">
    <source>
        <dbReference type="Proteomes" id="UP001558652"/>
    </source>
</evidence>
<comment type="caution">
    <text evidence="4">The sequence shown here is derived from an EMBL/GenBank/DDBJ whole genome shotgun (WGS) entry which is preliminary data.</text>
</comment>
<feature type="coiled-coil region" evidence="2">
    <location>
        <begin position="386"/>
        <end position="427"/>
    </location>
</feature>
<feature type="region of interest" description="Disordered" evidence="3">
    <location>
        <begin position="190"/>
        <end position="213"/>
    </location>
</feature>
<evidence type="ECO:0000256" key="1">
    <source>
        <dbReference type="ARBA" id="ARBA00023054"/>
    </source>
</evidence>
<dbReference type="PANTHER" id="PTHR32123">
    <property type="entry name" value="BICD FAMILY-LIKE CARGO ADAPTER"/>
    <property type="match status" value="1"/>
</dbReference>
<accession>A0ABD0YAW6</accession>
<proteinExistence type="predicted"/>
<evidence type="ECO:0008006" key="6">
    <source>
        <dbReference type="Google" id="ProtNLM"/>
    </source>
</evidence>
<dbReference type="Proteomes" id="UP001558652">
    <property type="component" value="Unassembled WGS sequence"/>
</dbReference>
<feature type="region of interest" description="Disordered" evidence="3">
    <location>
        <begin position="428"/>
        <end position="464"/>
    </location>
</feature>
<dbReference type="EMBL" id="JBFDAA010000010">
    <property type="protein sequence ID" value="KAL1124481.1"/>
    <property type="molecule type" value="Genomic_DNA"/>
</dbReference>
<protein>
    <recommendedName>
        <fullName evidence="6">Bicaudal D-related protein 1</fullName>
    </recommendedName>
</protein>
<feature type="coiled-coil region" evidence="2">
    <location>
        <begin position="293"/>
        <end position="362"/>
    </location>
</feature>
<gene>
    <name evidence="4" type="ORF">AAG570_001107</name>
</gene>
<dbReference type="InterPro" id="IPR051149">
    <property type="entry name" value="Spindly/BICDR_Dynein_Adapter"/>
</dbReference>
<sequence length="464" mass="52530">QVIEQDRHLLRRKLAGVQAELETRVVELQADISHLQRQLLDKEAALKSLEKDKTALIVELTEQNQRLTAQIKQSGKIEEQLTAQLQGLKDQATKRKTTYHDHETSLDVLREEIFMLNDKKSELERRLGGAVTQRESLSSALDEAADRIMLLEKQLREQQMQMRVSHLELEELRSANGCLGERLEALGGSWSTGGQRSLHSEMECDDETGPQGDDLHQLKMEIVGVYDRVHAVCQSLRERLHNHSSSSLPPCVTVHQVKVGLLTSSIQELCNLVSCLMSNWGSNSNSNSLLMSTTELEIELHRAQEALDRTAKEMEEKSEELKRRSETIMDLTSKLSVREAELEGALEERDRARKDLDECSSEEMVKKAWQVRDGAVARKNATQVELARTRIEVMQANSQLMEAIQQKIELSQQLEQWQMDMQALLDEQMRRKLATPEGGAAGSSPTSDSSGKRSSRRLFGLFAR</sequence>
<feature type="non-terminal residue" evidence="4">
    <location>
        <position position="1"/>
    </location>
</feature>
<dbReference type="SUPFAM" id="SSF57997">
    <property type="entry name" value="Tropomyosin"/>
    <property type="match status" value="1"/>
</dbReference>
<keyword evidence="1 2" id="KW-0175">Coiled coil</keyword>
<evidence type="ECO:0000313" key="4">
    <source>
        <dbReference type="EMBL" id="KAL1124481.1"/>
    </source>
</evidence>
<name>A0ABD0YAW6_9HEMI</name>
<feature type="coiled-coil region" evidence="2">
    <location>
        <begin position="106"/>
        <end position="161"/>
    </location>
</feature>
<evidence type="ECO:0000256" key="3">
    <source>
        <dbReference type="SAM" id="MobiDB-lite"/>
    </source>
</evidence>
<dbReference type="AlphaFoldDB" id="A0ABD0YAW6"/>
<feature type="coiled-coil region" evidence="2">
    <location>
        <begin position="18"/>
        <end position="66"/>
    </location>
</feature>